<proteinExistence type="predicted"/>
<evidence type="ECO:0000259" key="2">
    <source>
        <dbReference type="PROSITE" id="PS50195"/>
    </source>
</evidence>
<dbReference type="AlphaFoldDB" id="A0ABD3ST97"/>
<comment type="caution">
    <text evidence="3">The sequence shown here is derived from an EMBL/GenBank/DDBJ whole genome shotgun (WGS) entry which is preliminary data.</text>
</comment>
<dbReference type="Gene3D" id="1.20.1270.60">
    <property type="entry name" value="Arfaptin homology (AH) domain/BAR domain"/>
    <property type="match status" value="1"/>
</dbReference>
<dbReference type="EMBL" id="JALLPB020000001">
    <property type="protein sequence ID" value="KAL3827626.1"/>
    <property type="molecule type" value="Genomic_DNA"/>
</dbReference>
<feature type="compositionally biased region" description="Gly residues" evidence="1">
    <location>
        <begin position="70"/>
        <end position="80"/>
    </location>
</feature>
<dbReference type="SUPFAM" id="SSF64268">
    <property type="entry name" value="PX domain"/>
    <property type="match status" value="1"/>
</dbReference>
<feature type="domain" description="PX" evidence="2">
    <location>
        <begin position="79"/>
        <end position="198"/>
    </location>
</feature>
<protein>
    <recommendedName>
        <fullName evidence="2">PX domain-containing protein</fullName>
    </recommendedName>
</protein>
<dbReference type="Gene3D" id="3.30.1520.10">
    <property type="entry name" value="Phox-like domain"/>
    <property type="match status" value="1"/>
</dbReference>
<dbReference type="InterPro" id="IPR027267">
    <property type="entry name" value="AH/BAR_dom_sf"/>
</dbReference>
<dbReference type="Proteomes" id="UP001530377">
    <property type="component" value="Unassembled WGS sequence"/>
</dbReference>
<dbReference type="Pfam" id="PF00787">
    <property type="entry name" value="PX"/>
    <property type="match status" value="1"/>
</dbReference>
<gene>
    <name evidence="3" type="ORF">ACHAXA_000499</name>
</gene>
<feature type="compositionally biased region" description="Gly residues" evidence="1">
    <location>
        <begin position="35"/>
        <end position="44"/>
    </location>
</feature>
<feature type="compositionally biased region" description="Polar residues" evidence="1">
    <location>
        <begin position="506"/>
        <end position="515"/>
    </location>
</feature>
<feature type="region of interest" description="Disordered" evidence="1">
    <location>
        <begin position="506"/>
        <end position="528"/>
    </location>
</feature>
<dbReference type="InterPro" id="IPR001683">
    <property type="entry name" value="PX_dom"/>
</dbReference>
<dbReference type="SMART" id="SM00312">
    <property type="entry name" value="PX"/>
    <property type="match status" value="1"/>
</dbReference>
<feature type="compositionally biased region" description="Pro residues" evidence="1">
    <location>
        <begin position="13"/>
        <end position="25"/>
    </location>
</feature>
<evidence type="ECO:0000313" key="4">
    <source>
        <dbReference type="Proteomes" id="UP001530377"/>
    </source>
</evidence>
<dbReference type="InterPro" id="IPR036871">
    <property type="entry name" value="PX_dom_sf"/>
</dbReference>
<accession>A0ABD3ST97</accession>
<keyword evidence="4" id="KW-1185">Reference proteome</keyword>
<organism evidence="3 4">
    <name type="scientific">Cyclostephanos tholiformis</name>
    <dbReference type="NCBI Taxonomy" id="382380"/>
    <lineage>
        <taxon>Eukaryota</taxon>
        <taxon>Sar</taxon>
        <taxon>Stramenopiles</taxon>
        <taxon>Ochrophyta</taxon>
        <taxon>Bacillariophyta</taxon>
        <taxon>Coscinodiscophyceae</taxon>
        <taxon>Thalassiosirophycidae</taxon>
        <taxon>Stephanodiscales</taxon>
        <taxon>Stephanodiscaceae</taxon>
        <taxon>Cyclostephanos</taxon>
    </lineage>
</organism>
<evidence type="ECO:0000256" key="1">
    <source>
        <dbReference type="SAM" id="MobiDB-lite"/>
    </source>
</evidence>
<sequence>MSIDPDKELFDSIPPPPASSPPPAPVGGVINDVVVGGGGGGGGVERWSQDGYDDDDDDDADDKAREGGEIDGGGGGGGGTLVISVTDPQQIGEGRNAHTYYRIDVRRGQYDDDPIASVRRRYSDFQWLFQRLHAERSGSIVPIIPHTQAVQLSKRLSEELIEERRVYLERFLRRVQVHPELEGAPSLAAFFSPDADAFEAARAANPGNADHRAYDDDGEALSATRTEKAIEKVKHLWVKTSVKAKVARGNMELEETTDGKKMEEVENYVDALDTHVKTMSRCTLYLAGLSGEVSTNMHELGQSLFGLHQLYDPETSVNSSGSSLDSAVIPTNKRSGLPSIKAISSVLASLSAVNKVKHDENQTKVGVPMREIEWMIKAARLAIKRRKNCQLTYNTYLQQVRNRESTLEKTRVAAELLPGNGHADKIGDAERLVEMARKSANAARVELDVVTQRVFREMDRFKRMVDLELRNLYANLARVEVEHTQQLDGEWNKLLNAGGGVSANDGSYKSMTVSPPLTPSRDAEMMMI</sequence>
<name>A0ABD3ST97_9STRA</name>
<feature type="compositionally biased region" description="Basic and acidic residues" evidence="1">
    <location>
        <begin position="1"/>
        <end position="10"/>
    </location>
</feature>
<dbReference type="PANTHER" id="PTHR10555">
    <property type="entry name" value="SORTING NEXIN"/>
    <property type="match status" value="1"/>
</dbReference>
<dbReference type="SUPFAM" id="SSF103657">
    <property type="entry name" value="BAR/IMD domain-like"/>
    <property type="match status" value="1"/>
</dbReference>
<feature type="compositionally biased region" description="Acidic residues" evidence="1">
    <location>
        <begin position="51"/>
        <end position="61"/>
    </location>
</feature>
<dbReference type="PROSITE" id="PS50195">
    <property type="entry name" value="PX"/>
    <property type="match status" value="1"/>
</dbReference>
<feature type="region of interest" description="Disordered" evidence="1">
    <location>
        <begin position="1"/>
        <end position="80"/>
    </location>
</feature>
<evidence type="ECO:0000313" key="3">
    <source>
        <dbReference type="EMBL" id="KAL3827626.1"/>
    </source>
</evidence>
<reference evidence="3 4" key="1">
    <citation type="submission" date="2024-10" db="EMBL/GenBank/DDBJ databases">
        <title>Updated reference genomes for cyclostephanoid diatoms.</title>
        <authorList>
            <person name="Roberts W.R."/>
            <person name="Alverson A.J."/>
        </authorList>
    </citation>
    <scope>NUCLEOTIDE SEQUENCE [LARGE SCALE GENOMIC DNA]</scope>
    <source>
        <strain evidence="3 4">AJA228-03</strain>
    </source>
</reference>
<dbReference type="PANTHER" id="PTHR10555:SF170">
    <property type="entry name" value="FI18122P1"/>
    <property type="match status" value="1"/>
</dbReference>